<evidence type="ECO:0000313" key="2">
    <source>
        <dbReference type="Proteomes" id="UP000660729"/>
    </source>
</evidence>
<name>A0A8H6RJI3_9PEZI</name>
<evidence type="ECO:0000313" key="1">
    <source>
        <dbReference type="EMBL" id="KAF7191196.1"/>
    </source>
</evidence>
<protein>
    <submittedName>
        <fullName evidence="1">Uncharacterized protein</fullName>
    </submittedName>
</protein>
<reference evidence="1" key="1">
    <citation type="submission" date="2020-04" db="EMBL/GenBank/DDBJ databases">
        <title>Draft genome resource of the tomato pathogen Pseudocercospora fuligena.</title>
        <authorList>
            <person name="Zaccaron A."/>
        </authorList>
    </citation>
    <scope>NUCLEOTIDE SEQUENCE</scope>
    <source>
        <strain evidence="1">PF001</strain>
    </source>
</reference>
<organism evidence="1 2">
    <name type="scientific">Pseudocercospora fuligena</name>
    <dbReference type="NCBI Taxonomy" id="685502"/>
    <lineage>
        <taxon>Eukaryota</taxon>
        <taxon>Fungi</taxon>
        <taxon>Dikarya</taxon>
        <taxon>Ascomycota</taxon>
        <taxon>Pezizomycotina</taxon>
        <taxon>Dothideomycetes</taxon>
        <taxon>Dothideomycetidae</taxon>
        <taxon>Mycosphaerellales</taxon>
        <taxon>Mycosphaerellaceae</taxon>
        <taxon>Pseudocercospora</taxon>
    </lineage>
</organism>
<proteinExistence type="predicted"/>
<dbReference type="EMBL" id="JABCIY010000158">
    <property type="protein sequence ID" value="KAF7191196.1"/>
    <property type="molecule type" value="Genomic_DNA"/>
</dbReference>
<gene>
    <name evidence="1" type="ORF">HII31_07219</name>
</gene>
<keyword evidence="2" id="KW-1185">Reference proteome</keyword>
<dbReference type="OrthoDB" id="10254945at2759"/>
<sequence>MDSASSSQEMQERLGIQSALALIKPTSPLIAQILHQSTTSPTHALFARRRWLGISHVDYIYLAPTLWIAGRILTCRTALHFFHAFLFGEISGDQFKRVYLDHLQPLPPQEKAKVEERLNQLAELVTIIFTRVEKWHDGKTRPNGSYRQNSPGRKSIIELPKSFLTELDLARLPPEALLRRWVVNAVTLAHECCHCLSFATIGLDLEKRFEHDNFKELGFAFEQFVVGGAMQLEHKDTCRETLYLKSVPVHEMNAIATNTPVIDQLKHRYLEVQSSSSRKPDLRSCSACFELKPTERSNVVEPDHRRLKVTINTLREIGRFDRPDALDPDAYTSILNSLEAWVSAHEDIVLTRSHFINLEDFEYDLLGPAIVLFEKLITSPRALKFWHTLLYRPRTKIKDINNVTRHRILPQNHPLSPKQITGIHKRLRETSKHFIIILSNPNNIELTGDGVSFTLTSYPSTLVVIAITFSALTLSLSTTSTLELQKHYLRVALTLTHEFAHAFQLIHNPDELEPFFNDHSFAELGFALLTWTIGGDAGYQIPETPGFVVRRAGTYEVWKKYEKAGTPFAITERLPRREQWRVPNEWVERLFIGGFWNEDVIETSGLALKVGAQNEDSRSLC</sequence>
<accession>A0A8H6RJI3</accession>
<dbReference type="Proteomes" id="UP000660729">
    <property type="component" value="Unassembled WGS sequence"/>
</dbReference>
<comment type="caution">
    <text evidence="1">The sequence shown here is derived from an EMBL/GenBank/DDBJ whole genome shotgun (WGS) entry which is preliminary data.</text>
</comment>
<dbReference type="AlphaFoldDB" id="A0A8H6RJI3"/>